<name>A0ABP1FQT6_9CHLO</name>
<reference evidence="9 10" key="1">
    <citation type="submission" date="2024-06" db="EMBL/GenBank/DDBJ databases">
        <authorList>
            <person name="Kraege A."/>
            <person name="Thomma B."/>
        </authorList>
    </citation>
    <scope>NUCLEOTIDE SEQUENCE [LARGE SCALE GENOMIC DNA]</scope>
</reference>
<proteinExistence type="inferred from homology"/>
<evidence type="ECO:0000313" key="9">
    <source>
        <dbReference type="EMBL" id="CAL5222294.1"/>
    </source>
</evidence>
<dbReference type="Proteomes" id="UP001497392">
    <property type="component" value="Unassembled WGS sequence"/>
</dbReference>
<comment type="subcellular location">
    <subcellularLocation>
        <location evidence="1">Endosome membrane</location>
    </subcellularLocation>
</comment>
<feature type="region of interest" description="Disordered" evidence="8">
    <location>
        <begin position="167"/>
        <end position="240"/>
    </location>
</feature>
<feature type="coiled-coil region" evidence="7">
    <location>
        <begin position="80"/>
        <end position="127"/>
    </location>
</feature>
<keyword evidence="10" id="KW-1185">Reference proteome</keyword>
<dbReference type="EMBL" id="CAXHTA020000006">
    <property type="protein sequence ID" value="CAL5222294.1"/>
    <property type="molecule type" value="Genomic_DNA"/>
</dbReference>
<feature type="compositionally biased region" description="Basic and acidic residues" evidence="8">
    <location>
        <begin position="193"/>
        <end position="210"/>
    </location>
</feature>
<organism evidence="9 10">
    <name type="scientific">Coccomyxa viridis</name>
    <dbReference type="NCBI Taxonomy" id="1274662"/>
    <lineage>
        <taxon>Eukaryota</taxon>
        <taxon>Viridiplantae</taxon>
        <taxon>Chlorophyta</taxon>
        <taxon>core chlorophytes</taxon>
        <taxon>Trebouxiophyceae</taxon>
        <taxon>Trebouxiophyceae incertae sedis</taxon>
        <taxon>Coccomyxaceae</taxon>
        <taxon>Coccomyxa</taxon>
    </lineage>
</organism>
<evidence type="ECO:0000256" key="5">
    <source>
        <dbReference type="ARBA" id="ARBA00022927"/>
    </source>
</evidence>
<dbReference type="InterPro" id="IPR005024">
    <property type="entry name" value="Snf7_fam"/>
</dbReference>
<sequence length="240" mass="26714">MGNLFSHSKHPPKSKITDTDRAVLQLKTQRRQLTGQKKRVEDLIAKELALARELIAAKRRERALLALKKKKLREGQLEQIDAYLLNVEQVLANIETAQRQNRLFDALKQGNAALKSLQQEVSLEEVEKLMDDSKESKEYEDRVRQVLGEALTAEDDAAVLQELEELEGKEAQAEASELPAAPKVEPVPADAPELSKEEAKLLEELPDAPKKPIAPEAVRSKEAPALAERRAASQEQPLAA</sequence>
<evidence type="ECO:0000256" key="1">
    <source>
        <dbReference type="ARBA" id="ARBA00004608"/>
    </source>
</evidence>
<evidence type="ECO:0000256" key="6">
    <source>
        <dbReference type="ARBA" id="ARBA00023136"/>
    </source>
</evidence>
<evidence type="ECO:0000256" key="4">
    <source>
        <dbReference type="ARBA" id="ARBA00022753"/>
    </source>
</evidence>
<keyword evidence="4" id="KW-0967">Endosome</keyword>
<dbReference type="PANTHER" id="PTHR22761">
    <property type="entry name" value="CHARGED MULTIVESICULAR BODY PROTEIN"/>
    <property type="match status" value="1"/>
</dbReference>
<evidence type="ECO:0000313" key="10">
    <source>
        <dbReference type="Proteomes" id="UP001497392"/>
    </source>
</evidence>
<comment type="similarity">
    <text evidence="2">Belongs to the SNF7 family.</text>
</comment>
<protein>
    <submittedName>
        <fullName evidence="9">G4635 protein</fullName>
    </submittedName>
</protein>
<evidence type="ECO:0000256" key="2">
    <source>
        <dbReference type="ARBA" id="ARBA00006190"/>
    </source>
</evidence>
<comment type="caution">
    <text evidence="9">The sequence shown here is derived from an EMBL/GenBank/DDBJ whole genome shotgun (WGS) entry which is preliminary data.</text>
</comment>
<keyword evidence="6" id="KW-0472">Membrane</keyword>
<dbReference type="PANTHER" id="PTHR22761:SF5">
    <property type="entry name" value="CHARGED MULTIVESICULAR BODY PROTEIN 6"/>
    <property type="match status" value="1"/>
</dbReference>
<dbReference type="Gene3D" id="1.10.287.1060">
    <property type="entry name" value="ESAT-6-like"/>
    <property type="match status" value="1"/>
</dbReference>
<evidence type="ECO:0000256" key="7">
    <source>
        <dbReference type="SAM" id="Coils"/>
    </source>
</evidence>
<keyword evidence="7" id="KW-0175">Coiled coil</keyword>
<keyword evidence="5" id="KW-0653">Protein transport</keyword>
<feature type="compositionally biased region" description="Basic and acidic residues" evidence="8">
    <location>
        <begin position="218"/>
        <end position="232"/>
    </location>
</feature>
<dbReference type="Pfam" id="PF03357">
    <property type="entry name" value="Snf7"/>
    <property type="match status" value="1"/>
</dbReference>
<evidence type="ECO:0000256" key="3">
    <source>
        <dbReference type="ARBA" id="ARBA00022448"/>
    </source>
</evidence>
<evidence type="ECO:0000256" key="8">
    <source>
        <dbReference type="SAM" id="MobiDB-lite"/>
    </source>
</evidence>
<keyword evidence="3" id="KW-0813">Transport</keyword>
<gene>
    <name evidence="9" type="primary">g4635</name>
    <name evidence="9" type="ORF">VP750_LOCUS3953</name>
</gene>
<accession>A0ABP1FQT6</accession>